<evidence type="ECO:0000313" key="3">
    <source>
        <dbReference type="Proteomes" id="UP000480684"/>
    </source>
</evidence>
<dbReference type="RefSeq" id="WP_163678092.1">
    <property type="nucleotide sequence ID" value="NZ_JAAIYP010000035.1"/>
</dbReference>
<reference evidence="2 3" key="1">
    <citation type="submission" date="2020-02" db="EMBL/GenBank/DDBJ databases">
        <authorList>
            <person name="Dziuba M."/>
            <person name="Kuznetsov B."/>
            <person name="Mardanov A."/>
            <person name="Ravin N."/>
            <person name="Grouzdev D."/>
        </authorList>
    </citation>
    <scope>NUCLEOTIDE SEQUENCE [LARGE SCALE GENOMIC DNA]</scope>
    <source>
        <strain evidence="2 3">SpK</strain>
    </source>
</reference>
<gene>
    <name evidence="2" type="ORF">G4223_08995</name>
</gene>
<feature type="signal peptide" evidence="1">
    <location>
        <begin position="1"/>
        <end position="22"/>
    </location>
</feature>
<evidence type="ECO:0000256" key="1">
    <source>
        <dbReference type="SAM" id="SignalP"/>
    </source>
</evidence>
<dbReference type="Proteomes" id="UP000480684">
    <property type="component" value="Unassembled WGS sequence"/>
</dbReference>
<evidence type="ECO:0000313" key="2">
    <source>
        <dbReference type="EMBL" id="NFV80246.1"/>
    </source>
</evidence>
<keyword evidence="3" id="KW-1185">Reference proteome</keyword>
<sequence>MRFLSVAVLAALALSVPVGALAQVKFKRCLSSAEIQTEQLVRHGVFLREAGNRCDEMLPGTAAKWKKFDERFGPRLKSQTDRRAKMFTREFKKDALKVRTYFDGRLVTYHRNVPLTTAYCAQADKMLDDVNRRGWGGFTEQAKVVQNEVLLDYKACSGG</sequence>
<keyword evidence="1" id="KW-0732">Signal</keyword>
<comment type="caution">
    <text evidence="2">The sequence shown here is derived from an EMBL/GenBank/DDBJ whole genome shotgun (WGS) entry which is preliminary data.</text>
</comment>
<feature type="chain" id="PRO_5028918160" description="DUF1311 domain-containing protein" evidence="1">
    <location>
        <begin position="23"/>
        <end position="159"/>
    </location>
</feature>
<dbReference type="AlphaFoldDB" id="A0A7C9UUF3"/>
<accession>A0A7C9UUF3</accession>
<proteinExistence type="predicted"/>
<name>A0A7C9UUF3_9PROT</name>
<protein>
    <recommendedName>
        <fullName evidence="4">DUF1311 domain-containing protein</fullName>
    </recommendedName>
</protein>
<organism evidence="2 3">
    <name type="scientific">Magnetospirillum aberrantis SpK</name>
    <dbReference type="NCBI Taxonomy" id="908842"/>
    <lineage>
        <taxon>Bacteria</taxon>
        <taxon>Pseudomonadati</taxon>
        <taxon>Pseudomonadota</taxon>
        <taxon>Alphaproteobacteria</taxon>
        <taxon>Rhodospirillales</taxon>
        <taxon>Rhodospirillaceae</taxon>
        <taxon>Magnetospirillum</taxon>
    </lineage>
</organism>
<evidence type="ECO:0008006" key="4">
    <source>
        <dbReference type="Google" id="ProtNLM"/>
    </source>
</evidence>
<dbReference type="EMBL" id="JAAIYP010000035">
    <property type="protein sequence ID" value="NFV80246.1"/>
    <property type="molecule type" value="Genomic_DNA"/>
</dbReference>